<evidence type="ECO:0000259" key="1">
    <source>
        <dbReference type="Pfam" id="PF00425"/>
    </source>
</evidence>
<accession>A0A4U5TP51</accession>
<comment type="caution">
    <text evidence="2">The sequence shown here is derived from an EMBL/GenBank/DDBJ whole genome shotgun (WGS) entry which is preliminary data.</text>
</comment>
<dbReference type="Pfam" id="PF00425">
    <property type="entry name" value="Chorismate_bind"/>
    <property type="match status" value="1"/>
</dbReference>
<dbReference type="PANTHER" id="PTHR42839:SF2">
    <property type="entry name" value="ISOCHORISMATE SYNTHASE ENTC"/>
    <property type="match status" value="1"/>
</dbReference>
<protein>
    <submittedName>
        <fullName evidence="2">Isochorismate synthase</fullName>
    </submittedName>
</protein>
<evidence type="ECO:0000313" key="2">
    <source>
        <dbReference type="EMBL" id="TKS55726.1"/>
    </source>
</evidence>
<gene>
    <name evidence="2" type="ORF">FCN74_10500</name>
</gene>
<dbReference type="EMBL" id="SWMU01000004">
    <property type="protein sequence ID" value="TKS55726.1"/>
    <property type="molecule type" value="Genomic_DNA"/>
</dbReference>
<reference evidence="2 3" key="1">
    <citation type="submission" date="2019-04" db="EMBL/GenBank/DDBJ databases">
        <title>Psychroflexus halotolerans sp. nov., isolated from a marine solar saltern.</title>
        <authorList>
            <person name="Feng X."/>
        </authorList>
    </citation>
    <scope>NUCLEOTIDE SEQUENCE [LARGE SCALE GENOMIC DNA]</scope>
    <source>
        <strain evidence="2 3">WDS2C27</strain>
    </source>
</reference>
<dbReference type="SUPFAM" id="SSF56322">
    <property type="entry name" value="ADC synthase"/>
    <property type="match status" value="1"/>
</dbReference>
<feature type="domain" description="Chorismate-utilising enzyme C-terminal" evidence="1">
    <location>
        <begin position="95"/>
        <end position="358"/>
    </location>
</feature>
<dbReference type="PANTHER" id="PTHR42839">
    <property type="entry name" value="ISOCHORISMATE SYNTHASE ENTC"/>
    <property type="match status" value="1"/>
</dbReference>
<sequence length="366" mass="42716">MFQNDFFQRLKSHYKQKRPFVCYAQNYQLKAYLQSDNQLNIIKDFSQTGFVFCPFTSLNPQVIFPENQCEIIQSQLYKKDIKSSKQKKLPSIAERENHIKLVSKAIDTIKNTDIDKIVCSRKIKVNYQIHIFEVFERLCQNYPDAFSYCWYHPKIGLWLGATPERFIYLDRNVLETAALAGTINAQEQPEPEWTSKEREEQQMVVDFIISALKKHSKDVKIVETHNVRAGDLWHLKSDVKAKIQPEHLSKIIQDLHPTSAVCGLPKDKAMNFIETNELYERSYYSGFLGPMHFKHAVTRSKTRRNQEQQAIKNIKRVSDLYVNLRCMQVFDDYIELYVGGGITIDSQPEAEYLETLAKSQTLLNVL</sequence>
<name>A0A4U5TP51_9FLAO</name>
<evidence type="ECO:0000313" key="3">
    <source>
        <dbReference type="Proteomes" id="UP000306552"/>
    </source>
</evidence>
<keyword evidence="3" id="KW-1185">Reference proteome</keyword>
<dbReference type="Gene3D" id="3.60.120.10">
    <property type="entry name" value="Anthranilate synthase"/>
    <property type="match status" value="1"/>
</dbReference>
<dbReference type="RefSeq" id="WP_138932554.1">
    <property type="nucleotide sequence ID" value="NZ_SWMU01000004.1"/>
</dbReference>
<proteinExistence type="predicted"/>
<dbReference type="AlphaFoldDB" id="A0A4U5TP51"/>
<dbReference type="InterPro" id="IPR015890">
    <property type="entry name" value="Chorismate_C"/>
</dbReference>
<dbReference type="InterPro" id="IPR005801">
    <property type="entry name" value="ADC_synthase"/>
</dbReference>
<dbReference type="OrthoDB" id="9806579at2"/>
<dbReference type="Proteomes" id="UP000306552">
    <property type="component" value="Unassembled WGS sequence"/>
</dbReference>
<organism evidence="2 3">
    <name type="scientific">Mesohalobacter halotolerans</name>
    <dbReference type="NCBI Taxonomy" id="1883405"/>
    <lineage>
        <taxon>Bacteria</taxon>
        <taxon>Pseudomonadati</taxon>
        <taxon>Bacteroidota</taxon>
        <taxon>Flavobacteriia</taxon>
        <taxon>Flavobacteriales</taxon>
        <taxon>Flavobacteriaceae</taxon>
        <taxon>Mesohalobacter</taxon>
    </lineage>
</organism>